<dbReference type="Proteomes" id="UP000243200">
    <property type="component" value="Unassembled WGS sequence"/>
</dbReference>
<organism evidence="1 2">
    <name type="scientific">Plasmodium ovale</name>
    <name type="common">malaria parasite P. ovale</name>
    <dbReference type="NCBI Taxonomy" id="36330"/>
    <lineage>
        <taxon>Eukaryota</taxon>
        <taxon>Sar</taxon>
        <taxon>Alveolata</taxon>
        <taxon>Apicomplexa</taxon>
        <taxon>Aconoidasida</taxon>
        <taxon>Haemosporida</taxon>
        <taxon>Plasmodiidae</taxon>
        <taxon>Plasmodium</taxon>
        <taxon>Plasmodium (Plasmodium)</taxon>
    </lineage>
</organism>
<dbReference type="AlphaFoldDB" id="A0A1C3KF40"/>
<dbReference type="VEuPathDB" id="PlasmoDB:POWCR01_000023000"/>
<proteinExistence type="predicted"/>
<gene>
    <name evidence="1" type="primary">PowCR01_000023000</name>
    <name evidence="1" type="ORF">POWCR01_000023000</name>
</gene>
<reference evidence="1 2" key="1">
    <citation type="submission" date="2016-06" db="EMBL/GenBank/DDBJ databases">
        <authorList>
            <consortium name="Pathogen Informatics"/>
        </authorList>
    </citation>
    <scope>NUCLEOTIDE SEQUENCE [LARGE SCALE GENOMIC DNA]</scope>
</reference>
<evidence type="ECO:0000313" key="2">
    <source>
        <dbReference type="Proteomes" id="UP000243200"/>
    </source>
</evidence>
<accession>A0A1C3KF40</accession>
<evidence type="ECO:0000313" key="1">
    <source>
        <dbReference type="EMBL" id="SBT72215.1"/>
    </source>
</evidence>
<evidence type="ECO:0008006" key="3">
    <source>
        <dbReference type="Google" id="ProtNLM"/>
    </source>
</evidence>
<name>A0A1C3KF40_PLAOA</name>
<sequence>MNLRIIIQMNDLEERKNCCSHYVYSIYHEIRKIFSGKGNRISEISIILALFKVGYQVNYILKGYCHYGYDEDDALDE</sequence>
<dbReference type="EMBL" id="FLRJ01000034">
    <property type="protein sequence ID" value="SBT72215.1"/>
    <property type="molecule type" value="Genomic_DNA"/>
</dbReference>
<protein>
    <recommendedName>
        <fullName evidence="3">PIR protein</fullName>
    </recommendedName>
</protein>